<protein>
    <submittedName>
        <fullName evidence="3">Uncharacterized protein</fullName>
    </submittedName>
</protein>
<keyword evidence="2" id="KW-1185">Reference proteome</keyword>
<feature type="region of interest" description="Disordered" evidence="1">
    <location>
        <begin position="59"/>
        <end position="89"/>
    </location>
</feature>
<dbReference type="InterPro" id="IPR014752">
    <property type="entry name" value="Arrestin-like_C"/>
</dbReference>
<sequence>MEIRIPPVVATINAKSIIQVKYLLKCKLILMDFSTHLEFRLPIVVGTVPLRHLPTALPQENGNALPSDLPPALSTIQPLSAEPPPPSYEECKFGEVDARDDADNEPMGRNFAFAPKYPVYRV</sequence>
<dbReference type="Proteomes" id="UP000887566">
    <property type="component" value="Unplaced"/>
</dbReference>
<dbReference type="InterPro" id="IPR014756">
    <property type="entry name" value="Ig_E-set"/>
</dbReference>
<proteinExistence type="predicted"/>
<evidence type="ECO:0000313" key="2">
    <source>
        <dbReference type="Proteomes" id="UP000887566"/>
    </source>
</evidence>
<dbReference type="AlphaFoldDB" id="A0A914VX97"/>
<evidence type="ECO:0000313" key="3">
    <source>
        <dbReference type="WBParaSite" id="PSAMB.scaffold2668size21926.g18677.t1"/>
    </source>
</evidence>
<accession>A0A914VX97</accession>
<dbReference type="SUPFAM" id="SSF81296">
    <property type="entry name" value="E set domains"/>
    <property type="match status" value="1"/>
</dbReference>
<evidence type="ECO:0000256" key="1">
    <source>
        <dbReference type="SAM" id="MobiDB-lite"/>
    </source>
</evidence>
<name>A0A914VX97_9BILA</name>
<dbReference type="WBParaSite" id="PSAMB.scaffold2668size21926.g18677.t1">
    <property type="protein sequence ID" value="PSAMB.scaffold2668size21926.g18677.t1"/>
    <property type="gene ID" value="PSAMB.scaffold2668size21926.g18677"/>
</dbReference>
<dbReference type="Gene3D" id="2.60.40.640">
    <property type="match status" value="1"/>
</dbReference>
<organism evidence="2 3">
    <name type="scientific">Plectus sambesii</name>
    <dbReference type="NCBI Taxonomy" id="2011161"/>
    <lineage>
        <taxon>Eukaryota</taxon>
        <taxon>Metazoa</taxon>
        <taxon>Ecdysozoa</taxon>
        <taxon>Nematoda</taxon>
        <taxon>Chromadorea</taxon>
        <taxon>Plectida</taxon>
        <taxon>Plectina</taxon>
        <taxon>Plectoidea</taxon>
        <taxon>Plectidae</taxon>
        <taxon>Plectus</taxon>
    </lineage>
</organism>
<reference evidence="3" key="1">
    <citation type="submission" date="2022-11" db="UniProtKB">
        <authorList>
            <consortium name="WormBaseParasite"/>
        </authorList>
    </citation>
    <scope>IDENTIFICATION</scope>
</reference>